<proteinExistence type="predicted"/>
<reference evidence="1 2" key="1">
    <citation type="submission" date="2019-01" db="EMBL/GenBank/DDBJ databases">
        <title>Genome sequence of the Antarctic species Gelidibacter gilvus ACAM 158(T).</title>
        <authorList>
            <person name="Bowman J.P."/>
        </authorList>
    </citation>
    <scope>NUCLEOTIDE SEQUENCE [LARGE SCALE GENOMIC DNA]</scope>
    <source>
        <strain evidence="1 2">IC158</strain>
    </source>
</reference>
<keyword evidence="2" id="KW-1185">Reference proteome</keyword>
<dbReference type="Proteomes" id="UP000289792">
    <property type="component" value="Unassembled WGS sequence"/>
</dbReference>
<accession>A0A4Q0XBT6</accession>
<gene>
    <name evidence="1" type="ORF">ESZ48_16960</name>
</gene>
<dbReference type="EMBL" id="SDDZ01000015">
    <property type="protein sequence ID" value="RXJ44647.1"/>
    <property type="molecule type" value="Genomic_DNA"/>
</dbReference>
<dbReference type="Pfam" id="PF13618">
    <property type="entry name" value="Gluconate_2-dh3"/>
    <property type="match status" value="1"/>
</dbReference>
<dbReference type="AlphaFoldDB" id="A0A4Q0XBT6"/>
<organism evidence="1 2">
    <name type="scientific">Gelidibacter gilvus</name>
    <dbReference type="NCBI Taxonomy" id="59602"/>
    <lineage>
        <taxon>Bacteria</taxon>
        <taxon>Pseudomonadati</taxon>
        <taxon>Bacteroidota</taxon>
        <taxon>Flavobacteriia</taxon>
        <taxon>Flavobacteriales</taxon>
        <taxon>Flavobacteriaceae</taxon>
        <taxon>Gelidibacter</taxon>
    </lineage>
</organism>
<dbReference type="InterPro" id="IPR027056">
    <property type="entry name" value="Gluconate_2DH_su3"/>
</dbReference>
<dbReference type="RefSeq" id="WP_129018693.1">
    <property type="nucleotide sequence ID" value="NZ_SDDZ01000015.1"/>
</dbReference>
<comment type="caution">
    <text evidence="1">The sequence shown here is derived from an EMBL/GenBank/DDBJ whole genome shotgun (WGS) entry which is preliminary data.</text>
</comment>
<dbReference type="OrthoDB" id="6385145at2"/>
<protein>
    <submittedName>
        <fullName evidence="1">Gluconate 2-dehydrogenase subunit 3 family protein</fullName>
    </submittedName>
</protein>
<evidence type="ECO:0000313" key="1">
    <source>
        <dbReference type="EMBL" id="RXJ44647.1"/>
    </source>
</evidence>
<dbReference type="PROSITE" id="PS51257">
    <property type="entry name" value="PROKAR_LIPOPROTEIN"/>
    <property type="match status" value="1"/>
</dbReference>
<name>A0A4Q0XBT6_9FLAO</name>
<evidence type="ECO:0000313" key="2">
    <source>
        <dbReference type="Proteomes" id="UP000289792"/>
    </source>
</evidence>
<sequence length="200" mass="22477">MNRRDALKGLGLSLGYIIATPTILSMLQSCSTKAEKWIPIFHSDKQAFVLENLVDLILPKTKDTPGALDVNVPKFIDLYASKSFTDEDKEIYKLGLDAVMAELGISNEPLDPEQPITLKTEDFDAILSKYLRISKEQRLAYIKEEHLVFMTLLRIRDQSVWAYKTSKEIGTKVLVYDPIPGRQKGCVSVEEATGGRAWAL</sequence>